<comment type="caution">
    <text evidence="2">The sequence shown here is derived from an EMBL/GenBank/DDBJ whole genome shotgun (WGS) entry which is preliminary data.</text>
</comment>
<dbReference type="PANTHER" id="PTHR46929">
    <property type="entry name" value="EXPRESSED PROTEIN"/>
    <property type="match status" value="1"/>
</dbReference>
<dbReference type="PANTHER" id="PTHR46929:SF3">
    <property type="entry name" value="MYB_SANT-LIKE DOMAIN-CONTAINING PROTEIN"/>
    <property type="match status" value="1"/>
</dbReference>
<accession>A0AAV9AER9</accession>
<dbReference type="AlphaFoldDB" id="A0AAV9AER9"/>
<dbReference type="Pfam" id="PF12776">
    <property type="entry name" value="Myb_DNA-bind_3"/>
    <property type="match status" value="1"/>
</dbReference>
<proteinExistence type="predicted"/>
<reference evidence="2" key="2">
    <citation type="submission" date="2023-06" db="EMBL/GenBank/DDBJ databases">
        <authorList>
            <person name="Ma L."/>
            <person name="Liu K.-W."/>
            <person name="Li Z."/>
            <person name="Hsiao Y.-Y."/>
            <person name="Qi Y."/>
            <person name="Fu T."/>
            <person name="Tang G."/>
            <person name="Zhang D."/>
            <person name="Sun W.-H."/>
            <person name="Liu D.-K."/>
            <person name="Li Y."/>
            <person name="Chen G.-Z."/>
            <person name="Liu X.-D."/>
            <person name="Liao X.-Y."/>
            <person name="Jiang Y.-T."/>
            <person name="Yu X."/>
            <person name="Hao Y."/>
            <person name="Huang J."/>
            <person name="Zhao X.-W."/>
            <person name="Ke S."/>
            <person name="Chen Y.-Y."/>
            <person name="Wu W.-L."/>
            <person name="Hsu J.-L."/>
            <person name="Lin Y.-F."/>
            <person name="Huang M.-D."/>
            <person name="Li C.-Y."/>
            <person name="Huang L."/>
            <person name="Wang Z.-W."/>
            <person name="Zhao X."/>
            <person name="Zhong W.-Y."/>
            <person name="Peng D.-H."/>
            <person name="Ahmad S."/>
            <person name="Lan S."/>
            <person name="Zhang J.-S."/>
            <person name="Tsai W.-C."/>
            <person name="Van De Peer Y."/>
            <person name="Liu Z.-J."/>
        </authorList>
    </citation>
    <scope>NUCLEOTIDE SEQUENCE</scope>
    <source>
        <strain evidence="2">SCP</strain>
        <tissue evidence="2">Leaves</tissue>
    </source>
</reference>
<dbReference type="EMBL" id="JAUJYN010000010">
    <property type="protein sequence ID" value="KAK1262492.1"/>
    <property type="molecule type" value="Genomic_DNA"/>
</dbReference>
<dbReference type="InterPro" id="IPR024752">
    <property type="entry name" value="Myb/SANT-like_dom"/>
</dbReference>
<protein>
    <recommendedName>
        <fullName evidence="1">Myb/SANT-like domain-containing protein</fullName>
    </recommendedName>
</protein>
<evidence type="ECO:0000313" key="3">
    <source>
        <dbReference type="Proteomes" id="UP001179952"/>
    </source>
</evidence>
<sequence>MADDAVWNDYIKKNPSTASYGDKVWPLFEDLQTICETADNNGHPPLTSHSFESGENDVMIESGGGMDTEPKAGQTRSRVCWNASHDRAFLDLMVEQMRNGAREGSGFGREAWLNMVKCFNMKFNLDYDVNHLKNRFRYFRTQYMTVKKLVDQNGFSWDSPTRTVMADDAVWNKYIAEHPTAEIYRGKAWPLYEDLQIIFGSITIGRRQKIEDRQVNSRVGQPPTLCTTFKDPICSPDSKHFELSQPSRKQPKLLMTSLRVNRCQSKVDGLQAALNRIAEASRFRASMRAESMREKWPIERCVAELKAIEGLEVELFVKALFAFRDEYNRRVFLSIDGTPRVAWLRAVCRDVFL</sequence>
<gene>
    <name evidence="2" type="ORF">QJS04_geneDACA018952</name>
</gene>
<reference evidence="2" key="1">
    <citation type="journal article" date="2023" name="Nat. Commun.">
        <title>Diploid and tetraploid genomes of Acorus and the evolution of monocots.</title>
        <authorList>
            <person name="Ma L."/>
            <person name="Liu K.W."/>
            <person name="Li Z."/>
            <person name="Hsiao Y.Y."/>
            <person name="Qi Y."/>
            <person name="Fu T."/>
            <person name="Tang G.D."/>
            <person name="Zhang D."/>
            <person name="Sun W.H."/>
            <person name="Liu D.K."/>
            <person name="Li Y."/>
            <person name="Chen G.Z."/>
            <person name="Liu X.D."/>
            <person name="Liao X.Y."/>
            <person name="Jiang Y.T."/>
            <person name="Yu X."/>
            <person name="Hao Y."/>
            <person name="Huang J."/>
            <person name="Zhao X.W."/>
            <person name="Ke S."/>
            <person name="Chen Y.Y."/>
            <person name="Wu W.L."/>
            <person name="Hsu J.L."/>
            <person name="Lin Y.F."/>
            <person name="Huang M.D."/>
            <person name="Li C.Y."/>
            <person name="Huang L."/>
            <person name="Wang Z.W."/>
            <person name="Zhao X."/>
            <person name="Zhong W.Y."/>
            <person name="Peng D.H."/>
            <person name="Ahmad S."/>
            <person name="Lan S."/>
            <person name="Zhang J.S."/>
            <person name="Tsai W.C."/>
            <person name="Van de Peer Y."/>
            <person name="Liu Z.J."/>
        </authorList>
    </citation>
    <scope>NUCLEOTIDE SEQUENCE</scope>
    <source>
        <strain evidence="2">SCP</strain>
    </source>
</reference>
<evidence type="ECO:0000259" key="1">
    <source>
        <dbReference type="Pfam" id="PF12776"/>
    </source>
</evidence>
<keyword evidence="3" id="KW-1185">Reference proteome</keyword>
<feature type="domain" description="Myb/SANT-like" evidence="1">
    <location>
        <begin position="81"/>
        <end position="174"/>
    </location>
</feature>
<name>A0AAV9AER9_ACOGR</name>
<organism evidence="2 3">
    <name type="scientific">Acorus gramineus</name>
    <name type="common">Dwarf sweet flag</name>
    <dbReference type="NCBI Taxonomy" id="55184"/>
    <lineage>
        <taxon>Eukaryota</taxon>
        <taxon>Viridiplantae</taxon>
        <taxon>Streptophyta</taxon>
        <taxon>Embryophyta</taxon>
        <taxon>Tracheophyta</taxon>
        <taxon>Spermatophyta</taxon>
        <taxon>Magnoliopsida</taxon>
        <taxon>Liliopsida</taxon>
        <taxon>Acoraceae</taxon>
        <taxon>Acorus</taxon>
    </lineage>
</organism>
<evidence type="ECO:0000313" key="2">
    <source>
        <dbReference type="EMBL" id="KAK1262492.1"/>
    </source>
</evidence>
<dbReference type="Proteomes" id="UP001179952">
    <property type="component" value="Unassembled WGS sequence"/>
</dbReference>